<comment type="caution">
    <text evidence="2">The sequence shown here is derived from an EMBL/GenBank/DDBJ whole genome shotgun (WGS) entry which is preliminary data.</text>
</comment>
<reference evidence="2 3" key="1">
    <citation type="journal article" date="2018" name="IMA Fungus">
        <title>IMA Genome-F 9: Draft genome sequence of Annulohypoxylon stygium, Aspergillus mulundensis, Berkeleyomyces basicola (syn. Thielaviopsis basicola), Ceratocystis smalleyi, two Cercospora beticola strains, Coleophoma cylindrospora, Fusarium fracticaudum, Phialophora cf. hyalina, and Morchella septimelata.</title>
        <authorList>
            <person name="Wingfield B.D."/>
            <person name="Bills G.F."/>
            <person name="Dong Y."/>
            <person name="Huang W."/>
            <person name="Nel W.J."/>
            <person name="Swalarsk-Parry B.S."/>
            <person name="Vaghefi N."/>
            <person name="Wilken P.M."/>
            <person name="An Z."/>
            <person name="de Beer Z.W."/>
            <person name="De Vos L."/>
            <person name="Chen L."/>
            <person name="Duong T.A."/>
            <person name="Gao Y."/>
            <person name="Hammerbacher A."/>
            <person name="Kikkert J.R."/>
            <person name="Li Y."/>
            <person name="Li H."/>
            <person name="Li K."/>
            <person name="Li Q."/>
            <person name="Liu X."/>
            <person name="Ma X."/>
            <person name="Naidoo K."/>
            <person name="Pethybridge S.J."/>
            <person name="Sun J."/>
            <person name="Steenkamp E.T."/>
            <person name="van der Nest M.A."/>
            <person name="van Wyk S."/>
            <person name="Wingfield M.J."/>
            <person name="Xiong C."/>
            <person name="Yue Q."/>
            <person name="Zhang X."/>
        </authorList>
    </citation>
    <scope>NUCLEOTIDE SEQUENCE [LARGE SCALE GENOMIC DNA]</scope>
    <source>
        <strain evidence="2 3">DSM 5745</strain>
    </source>
</reference>
<gene>
    <name evidence="2" type="ORF">DSM5745_01632</name>
</gene>
<keyword evidence="3" id="KW-1185">Reference proteome</keyword>
<proteinExistence type="predicted"/>
<dbReference type="Pfam" id="PF08045">
    <property type="entry name" value="CDC14"/>
    <property type="match status" value="1"/>
</dbReference>
<dbReference type="GeneID" id="38112002"/>
<sequence>MEALLAHSFDYLSSYEPTKVRKGLRQVEGLLAQICLSRAKRPVSEKRGSPRGSPVLFSAPQSGCKALSELRDDPAFREFFKLQDGFQWNVAMRLVTCLEHLLGRGSSGTNDLLILATLDLIQGVLLLHPPSRILFAREIYMNLLLDLLDPINCPAIQSATLLTLVTALLDHPANTRTFEELDGLLTVTSLFKQRSTAREVKLKLVEFLYFYLMPETAMISTSAPSTALLQRSPSKLGGGPMSRSVNVSGAHSSGRGHRDTRTTEEKQSLLGRYLNNVEDLVEDLKETAPFGATVY</sequence>
<feature type="compositionally biased region" description="Basic and acidic residues" evidence="1">
    <location>
        <begin position="256"/>
        <end position="267"/>
    </location>
</feature>
<dbReference type="PANTHER" id="PTHR34065">
    <property type="entry name" value="CELL DIVISION CONTROL PROTEIN 14"/>
    <property type="match status" value="1"/>
</dbReference>
<dbReference type="RefSeq" id="XP_026606811.1">
    <property type="nucleotide sequence ID" value="XM_026743648.1"/>
</dbReference>
<dbReference type="PANTHER" id="PTHR34065:SF1">
    <property type="entry name" value="CELL DIVISION CONTROL PROTEIN 14"/>
    <property type="match status" value="1"/>
</dbReference>
<dbReference type="Proteomes" id="UP000256690">
    <property type="component" value="Unassembled WGS sequence"/>
</dbReference>
<dbReference type="InterPro" id="IPR012535">
    <property type="entry name" value="Cell_div_Cdc14"/>
</dbReference>
<protein>
    <recommendedName>
        <fullName evidence="4">Cell division control protein 14</fullName>
    </recommendedName>
</protein>
<dbReference type="AlphaFoldDB" id="A0A3D8SU78"/>
<dbReference type="STRING" id="1810919.A0A3D8SU78"/>
<accession>A0A3D8SU78</accession>
<evidence type="ECO:0000313" key="2">
    <source>
        <dbReference type="EMBL" id="RDW89857.1"/>
    </source>
</evidence>
<evidence type="ECO:0008006" key="4">
    <source>
        <dbReference type="Google" id="ProtNLM"/>
    </source>
</evidence>
<dbReference type="OrthoDB" id="5357220at2759"/>
<evidence type="ECO:0000256" key="1">
    <source>
        <dbReference type="SAM" id="MobiDB-lite"/>
    </source>
</evidence>
<evidence type="ECO:0000313" key="3">
    <source>
        <dbReference type="Proteomes" id="UP000256690"/>
    </source>
</evidence>
<organism evidence="2 3">
    <name type="scientific">Aspergillus mulundensis</name>
    <dbReference type="NCBI Taxonomy" id="1810919"/>
    <lineage>
        <taxon>Eukaryota</taxon>
        <taxon>Fungi</taxon>
        <taxon>Dikarya</taxon>
        <taxon>Ascomycota</taxon>
        <taxon>Pezizomycotina</taxon>
        <taxon>Eurotiomycetes</taxon>
        <taxon>Eurotiomycetidae</taxon>
        <taxon>Eurotiales</taxon>
        <taxon>Aspergillaceae</taxon>
        <taxon>Aspergillus</taxon>
        <taxon>Aspergillus subgen. Nidulantes</taxon>
    </lineage>
</organism>
<feature type="region of interest" description="Disordered" evidence="1">
    <location>
        <begin position="230"/>
        <end position="269"/>
    </location>
</feature>
<name>A0A3D8SU78_9EURO</name>
<dbReference type="EMBL" id="PVWQ01000002">
    <property type="protein sequence ID" value="RDW89857.1"/>
    <property type="molecule type" value="Genomic_DNA"/>
</dbReference>